<protein>
    <recommendedName>
        <fullName evidence="1">Reverse transcriptase domain-containing protein</fullName>
    </recommendedName>
</protein>
<dbReference type="SUPFAM" id="SSF56672">
    <property type="entry name" value="DNA/RNA polymerases"/>
    <property type="match status" value="1"/>
</dbReference>
<evidence type="ECO:0000313" key="3">
    <source>
        <dbReference type="Proteomes" id="UP000553632"/>
    </source>
</evidence>
<feature type="non-terminal residue" evidence="2">
    <location>
        <position position="1"/>
    </location>
</feature>
<dbReference type="EMBL" id="JABANO010024546">
    <property type="protein sequence ID" value="KAF4721725.1"/>
    <property type="molecule type" value="Genomic_DNA"/>
</dbReference>
<reference evidence="2 3" key="1">
    <citation type="submission" date="2020-04" db="EMBL/GenBank/DDBJ databases">
        <title>Perkinsus olseni comparative genomics.</title>
        <authorList>
            <person name="Bogema D.R."/>
        </authorList>
    </citation>
    <scope>NUCLEOTIDE SEQUENCE [LARGE SCALE GENOMIC DNA]</scope>
    <source>
        <strain evidence="2 3">ATCC PRA-207</strain>
    </source>
</reference>
<comment type="caution">
    <text evidence="2">The sequence shown here is derived from an EMBL/GenBank/DDBJ whole genome shotgun (WGS) entry which is preliminary data.</text>
</comment>
<proteinExistence type="predicted"/>
<gene>
    <name evidence="2" type="ORF">FOZ63_014129</name>
</gene>
<dbReference type="InterPro" id="IPR043502">
    <property type="entry name" value="DNA/RNA_pol_sf"/>
</dbReference>
<dbReference type="Pfam" id="PF00078">
    <property type="entry name" value="RVT_1"/>
    <property type="match status" value="1"/>
</dbReference>
<dbReference type="InterPro" id="IPR043128">
    <property type="entry name" value="Rev_trsase/Diguanyl_cyclase"/>
</dbReference>
<dbReference type="PROSITE" id="PS50878">
    <property type="entry name" value="RT_POL"/>
    <property type="match status" value="1"/>
</dbReference>
<evidence type="ECO:0000259" key="1">
    <source>
        <dbReference type="PROSITE" id="PS50878"/>
    </source>
</evidence>
<organism evidence="2 3">
    <name type="scientific">Perkinsus olseni</name>
    <name type="common">Perkinsus atlanticus</name>
    <dbReference type="NCBI Taxonomy" id="32597"/>
    <lineage>
        <taxon>Eukaryota</taxon>
        <taxon>Sar</taxon>
        <taxon>Alveolata</taxon>
        <taxon>Perkinsozoa</taxon>
        <taxon>Perkinsea</taxon>
        <taxon>Perkinsida</taxon>
        <taxon>Perkinsidae</taxon>
        <taxon>Perkinsus</taxon>
    </lineage>
</organism>
<dbReference type="InterPro" id="IPR000477">
    <property type="entry name" value="RT_dom"/>
</dbReference>
<evidence type="ECO:0000313" key="2">
    <source>
        <dbReference type="EMBL" id="KAF4721725.1"/>
    </source>
</evidence>
<feature type="domain" description="Reverse transcriptase" evidence="1">
    <location>
        <begin position="1"/>
        <end position="170"/>
    </location>
</feature>
<sequence>GRKRCRPVVPSICSNQLLRQVQRHYPIRDCQSKISRILNKYRSAKTASLLDVKDSYRSIRLGKNAQLLSQVHVRGSTLTYLYMLDGSSINAKVLEWCVNHVLRELHKLPGFEHVAVSYMDDVLVLYFTDTDPNHDLQTVINHFAEYNMILVAEPLHGPASNGTTILGSMIVDNGDSIIFPTAKYEKCTNYDLTKPTTYSSALSFLGQLSQAWDLFGWHILPCKNALTALVSRARAVHKALWKKTVIDDSTLQLLVRWQELVRSTPPLPLRRHIDPSVPVTIWFDASDQMGAMVAEQNGCIIFRHQWPWSRQERSLHINVRELTTA</sequence>
<dbReference type="Proteomes" id="UP000553632">
    <property type="component" value="Unassembled WGS sequence"/>
</dbReference>
<dbReference type="Gene3D" id="3.30.70.270">
    <property type="match status" value="1"/>
</dbReference>
<dbReference type="OMA" id="WHILPCK"/>
<accession>A0A7J6RMI2</accession>
<feature type="non-terminal residue" evidence="2">
    <location>
        <position position="325"/>
    </location>
</feature>
<name>A0A7J6RMI2_PEROL</name>
<dbReference type="AlphaFoldDB" id="A0A7J6RMI2"/>
<keyword evidence="3" id="KW-1185">Reference proteome</keyword>